<dbReference type="EMBL" id="JAUZQC010000026">
    <property type="protein sequence ID" value="KAK5847621.1"/>
    <property type="molecule type" value="Genomic_DNA"/>
</dbReference>
<accession>A0AAN7W8B9</accession>
<protein>
    <submittedName>
        <fullName evidence="11">Uncharacterized protein</fullName>
    </submittedName>
</protein>
<keyword evidence="2 9" id="KW-0812">Transmembrane</keyword>
<keyword evidence="5 9" id="KW-0472">Membrane</keyword>
<dbReference type="GO" id="GO:0050852">
    <property type="term" value="P:T cell receptor signaling pathway"/>
    <property type="evidence" value="ECO:0007669"/>
    <property type="project" value="TreeGrafter"/>
</dbReference>
<dbReference type="Proteomes" id="UP001346869">
    <property type="component" value="Unassembled WGS sequence"/>
</dbReference>
<dbReference type="GO" id="GO:0009897">
    <property type="term" value="C:external side of plasma membrane"/>
    <property type="evidence" value="ECO:0007669"/>
    <property type="project" value="TreeGrafter"/>
</dbReference>
<gene>
    <name evidence="11" type="ORF">PBY51_016734</name>
</gene>
<sequence length="215" mass="24137">MKMSACWMFIMLLSCKLSHAIQLNIISVHAGDNVPVPCPKLTEEDTIFSLLKNEEEIVTYKSVHGDNSTLPTTTAGVVIHEDRKKQSFHFTLMGVNASIVGVYKCEAKVIRPPPIMLRPSTVWVLVQVKENQCASKTEHCQGGADGGQTYGFPWILILSLVLISIYSVAITIIAVLFWVRWRGSEPQSDYMNTKPRTARDHRKKKGVLNFVPRHC</sequence>
<evidence type="ECO:0000256" key="6">
    <source>
        <dbReference type="ARBA" id="ARBA00023157"/>
    </source>
</evidence>
<dbReference type="GO" id="GO:0042129">
    <property type="term" value="P:regulation of T cell proliferation"/>
    <property type="evidence" value="ECO:0007669"/>
    <property type="project" value="InterPro"/>
</dbReference>
<dbReference type="AlphaFoldDB" id="A0AAN7W8B9"/>
<feature type="signal peptide" evidence="10">
    <location>
        <begin position="1"/>
        <end position="20"/>
    </location>
</feature>
<evidence type="ECO:0000313" key="11">
    <source>
        <dbReference type="EMBL" id="KAK5847621.1"/>
    </source>
</evidence>
<comment type="subcellular location">
    <subcellularLocation>
        <location evidence="1">Membrane</location>
        <topology evidence="1">Single-pass type I membrane protein</topology>
    </subcellularLocation>
</comment>
<evidence type="ECO:0000256" key="5">
    <source>
        <dbReference type="ARBA" id="ARBA00023136"/>
    </source>
</evidence>
<dbReference type="InterPro" id="IPR040216">
    <property type="entry name" value="CTLA4/CD28"/>
</dbReference>
<evidence type="ECO:0000256" key="4">
    <source>
        <dbReference type="ARBA" id="ARBA00022989"/>
    </source>
</evidence>
<proteinExistence type="predicted"/>
<dbReference type="PANTHER" id="PTHR11494:SF9">
    <property type="entry name" value="SI:DKEY-1H24.6"/>
    <property type="match status" value="1"/>
</dbReference>
<keyword evidence="8" id="KW-0393">Immunoglobulin domain</keyword>
<evidence type="ECO:0000313" key="12">
    <source>
        <dbReference type="Proteomes" id="UP001346869"/>
    </source>
</evidence>
<dbReference type="Gene3D" id="2.60.40.10">
    <property type="entry name" value="Immunoglobulins"/>
    <property type="match status" value="1"/>
</dbReference>
<keyword evidence="7" id="KW-0325">Glycoprotein</keyword>
<organism evidence="11 12">
    <name type="scientific">Eleginops maclovinus</name>
    <name type="common">Patagonian blennie</name>
    <name type="synonym">Eleginus maclovinus</name>
    <dbReference type="NCBI Taxonomy" id="56733"/>
    <lineage>
        <taxon>Eukaryota</taxon>
        <taxon>Metazoa</taxon>
        <taxon>Chordata</taxon>
        <taxon>Craniata</taxon>
        <taxon>Vertebrata</taxon>
        <taxon>Euteleostomi</taxon>
        <taxon>Actinopterygii</taxon>
        <taxon>Neopterygii</taxon>
        <taxon>Teleostei</taxon>
        <taxon>Neoteleostei</taxon>
        <taxon>Acanthomorphata</taxon>
        <taxon>Eupercaria</taxon>
        <taxon>Perciformes</taxon>
        <taxon>Notothenioidei</taxon>
        <taxon>Eleginopidae</taxon>
        <taxon>Eleginops</taxon>
    </lineage>
</organism>
<name>A0AAN7W8B9_ELEMC</name>
<evidence type="ECO:0000256" key="9">
    <source>
        <dbReference type="SAM" id="Phobius"/>
    </source>
</evidence>
<evidence type="ECO:0000256" key="3">
    <source>
        <dbReference type="ARBA" id="ARBA00022729"/>
    </source>
</evidence>
<comment type="caution">
    <text evidence="11">The sequence shown here is derived from an EMBL/GenBank/DDBJ whole genome shotgun (WGS) entry which is preliminary data.</text>
</comment>
<feature type="chain" id="PRO_5043006272" evidence="10">
    <location>
        <begin position="21"/>
        <end position="215"/>
    </location>
</feature>
<dbReference type="InterPro" id="IPR013783">
    <property type="entry name" value="Ig-like_fold"/>
</dbReference>
<evidence type="ECO:0000256" key="1">
    <source>
        <dbReference type="ARBA" id="ARBA00004479"/>
    </source>
</evidence>
<dbReference type="PANTHER" id="PTHR11494">
    <property type="entry name" value="CYTOTOXIC T-LYMPHOCYTE PROTEIN"/>
    <property type="match status" value="1"/>
</dbReference>
<feature type="transmembrane region" description="Helical" evidence="9">
    <location>
        <begin position="154"/>
        <end position="179"/>
    </location>
</feature>
<keyword evidence="4 9" id="KW-1133">Transmembrane helix</keyword>
<evidence type="ECO:0000256" key="2">
    <source>
        <dbReference type="ARBA" id="ARBA00022692"/>
    </source>
</evidence>
<evidence type="ECO:0000256" key="7">
    <source>
        <dbReference type="ARBA" id="ARBA00023180"/>
    </source>
</evidence>
<evidence type="ECO:0000256" key="10">
    <source>
        <dbReference type="SAM" id="SignalP"/>
    </source>
</evidence>
<reference evidence="11 12" key="2">
    <citation type="journal article" date="2023" name="Mol. Biol. Evol.">
        <title>Genomics of Secondarily Temperate Adaptation in the Only Non-Antarctic Icefish.</title>
        <authorList>
            <person name="Rivera-Colon A.G."/>
            <person name="Rayamajhi N."/>
            <person name="Minhas B.F."/>
            <person name="Madrigal G."/>
            <person name="Bilyk K.T."/>
            <person name="Yoon V."/>
            <person name="Hune M."/>
            <person name="Gregory S."/>
            <person name="Cheng C.H.C."/>
            <person name="Catchen J.M."/>
        </authorList>
    </citation>
    <scope>NUCLEOTIDE SEQUENCE [LARGE SCALE GENOMIC DNA]</scope>
    <source>
        <strain evidence="11">JMC-PN-2008</strain>
    </source>
</reference>
<keyword evidence="6" id="KW-1015">Disulfide bond</keyword>
<reference evidence="11 12" key="1">
    <citation type="journal article" date="2023" name="Genes (Basel)">
        <title>Chromosome-Level Genome Assembly and Circadian Gene Repertoire of the Patagonia Blennie Eleginops maclovinus-The Closest Ancestral Proxy of Antarctic Cryonotothenioids.</title>
        <authorList>
            <person name="Cheng C.C."/>
            <person name="Rivera-Colon A.G."/>
            <person name="Minhas B.F."/>
            <person name="Wilson L."/>
            <person name="Rayamajhi N."/>
            <person name="Vargas-Chacoff L."/>
            <person name="Catchen J.M."/>
        </authorList>
    </citation>
    <scope>NUCLEOTIDE SEQUENCE [LARGE SCALE GENOMIC DNA]</scope>
    <source>
        <strain evidence="11">JMC-PN-2008</strain>
    </source>
</reference>
<evidence type="ECO:0000256" key="8">
    <source>
        <dbReference type="ARBA" id="ARBA00023319"/>
    </source>
</evidence>
<dbReference type="PROSITE" id="PS51257">
    <property type="entry name" value="PROKAR_LIPOPROTEIN"/>
    <property type="match status" value="1"/>
</dbReference>
<keyword evidence="12" id="KW-1185">Reference proteome</keyword>
<keyword evidence="3 10" id="KW-0732">Signal</keyword>